<dbReference type="Pfam" id="PF00593">
    <property type="entry name" value="TonB_dep_Rec_b-barrel"/>
    <property type="match status" value="1"/>
</dbReference>
<evidence type="ECO:0000313" key="13">
    <source>
        <dbReference type="EMBL" id="QNN78101.1"/>
    </source>
</evidence>
<evidence type="ECO:0000256" key="5">
    <source>
        <dbReference type="ARBA" id="ARBA00023077"/>
    </source>
</evidence>
<dbReference type="InterPro" id="IPR000531">
    <property type="entry name" value="Beta-barrel_TonB"/>
</dbReference>
<protein>
    <submittedName>
        <fullName evidence="13">TonB-dependent receptor</fullName>
    </submittedName>
</protein>
<keyword evidence="10" id="KW-0732">Signal</keyword>
<keyword evidence="2 8" id="KW-0813">Transport</keyword>
<sequence>MKRHALRDAIRVALVACAATATAAHAQTPSAPEGAPPTTLDRIEVTGSRIRQVDVETAAPVLVISREDIQKQGFNSVADILQNITSAGSPAVSRTAPLAAGEAVGGAYIDLRNLGPNRTLVLVNGKRLGITTSGLQDISQIPAAMIERIEVLKDGASTLYGSDAIAGVINLITRRNLDGMQASVYGGQYSQGDGQRTVVDLVAGFGTDRGSVTVGAEYTEEDPVWAIDRWFSANRFPMGEGRTPRPGGESATTQYGRLIVPGRGNFTLRRETPGLDPRHLDSFRALDATDFSLPVQQSTLLAGIERKSVFVNIDYALSDRLRFAGDMLYTDRASFSRNAGYPYSSQAFDTPMSIDSYYNPVGNQSGDADPTEVHFTRRGWEVPRENRLSLSTYRFSGALSGYFELGGRSWDWDVGYLYNQNKGVQVGTGNLNLAAVRMAVGPSFLNSQGVVQCGTPDNPIPLGTSQGECTPWNPLLPLGYGGPGDGSAMDPAVRQFIFPVGQAVSMTKTQDYFANLTGTLATLPAGDLAIAVGVEHRKEYGEFSPDALAQSGGSTDLAAGPTSGGYSLDEVYAEVQVPLLADVPFAEELTLSAATRYSNYDTFGDTTNSKLGLKWKPVDSVLVRSTWAEGFRAPDVSNLYGGASQTFSFYTDPCDTEFGAARGNARCLQDVPVDFRQPANDADGVANGPGTQTPIPFVAGANPDLTPETSESVTLGVVFSPSFAPGLNLSLDWWTIRIENTIVADTETQVLDDCYLRGIEARCHASTGSRFVRDADGQITSFITTPINVGHVETEGFDFDVNYRRATDWGTFSASWLSTYISKLELKTDDLEDNPPQQLNGLSVGTGANFRVRSNLNLGWERGSWGISWGMRYYSGLKERCNFDDLCSLPDYSAPWTGGQRLRLNERPSTTFHDVQVRYQAPWNASISLGANNVFERYGPPMFSQPNSGYSYYGGYDIGRFLYLKYQQKF</sequence>
<evidence type="ECO:0000256" key="2">
    <source>
        <dbReference type="ARBA" id="ARBA00022448"/>
    </source>
</evidence>
<dbReference type="PANTHER" id="PTHR47234">
    <property type="match status" value="1"/>
</dbReference>
<accession>A0A7G9TDC6</accession>
<keyword evidence="4 8" id="KW-0812">Transmembrane</keyword>
<comment type="subcellular location">
    <subcellularLocation>
        <location evidence="1 8">Cell outer membrane</location>
        <topology evidence="1 8">Multi-pass membrane protein</topology>
    </subcellularLocation>
</comment>
<evidence type="ECO:0000256" key="6">
    <source>
        <dbReference type="ARBA" id="ARBA00023136"/>
    </source>
</evidence>
<dbReference type="Pfam" id="PF07715">
    <property type="entry name" value="Plug"/>
    <property type="match status" value="1"/>
</dbReference>
<evidence type="ECO:0000259" key="12">
    <source>
        <dbReference type="Pfam" id="PF07715"/>
    </source>
</evidence>
<evidence type="ECO:0000256" key="9">
    <source>
        <dbReference type="RuleBase" id="RU003357"/>
    </source>
</evidence>
<dbReference type="PANTHER" id="PTHR47234:SF2">
    <property type="entry name" value="TONB-DEPENDENT RECEPTOR"/>
    <property type="match status" value="1"/>
</dbReference>
<dbReference type="CDD" id="cd01347">
    <property type="entry name" value="ligand_gated_channel"/>
    <property type="match status" value="1"/>
</dbReference>
<keyword evidence="7 8" id="KW-0998">Cell outer membrane</keyword>
<dbReference type="PROSITE" id="PS52016">
    <property type="entry name" value="TONB_DEPENDENT_REC_3"/>
    <property type="match status" value="1"/>
</dbReference>
<dbReference type="GO" id="GO:0009279">
    <property type="term" value="C:cell outer membrane"/>
    <property type="evidence" value="ECO:0007669"/>
    <property type="project" value="UniProtKB-SubCell"/>
</dbReference>
<gene>
    <name evidence="13" type="ORF">IAE60_01250</name>
</gene>
<feature type="chain" id="PRO_5028863518" evidence="10">
    <location>
        <begin position="27"/>
        <end position="970"/>
    </location>
</feature>
<organism evidence="13 14">
    <name type="scientific">Pseudoxanthomonas mexicana</name>
    <dbReference type="NCBI Taxonomy" id="128785"/>
    <lineage>
        <taxon>Bacteria</taxon>
        <taxon>Pseudomonadati</taxon>
        <taxon>Pseudomonadota</taxon>
        <taxon>Gammaproteobacteria</taxon>
        <taxon>Lysobacterales</taxon>
        <taxon>Lysobacteraceae</taxon>
        <taxon>Pseudoxanthomonas</taxon>
    </lineage>
</organism>
<evidence type="ECO:0000256" key="10">
    <source>
        <dbReference type="SAM" id="SignalP"/>
    </source>
</evidence>
<dbReference type="Gene3D" id="2.40.170.20">
    <property type="entry name" value="TonB-dependent receptor, beta-barrel domain"/>
    <property type="match status" value="1"/>
</dbReference>
<dbReference type="RefSeq" id="WP_187573563.1">
    <property type="nucleotide sequence ID" value="NZ_CP060731.1"/>
</dbReference>
<keyword evidence="6 8" id="KW-0472">Membrane</keyword>
<evidence type="ECO:0000256" key="3">
    <source>
        <dbReference type="ARBA" id="ARBA00022452"/>
    </source>
</evidence>
<dbReference type="EMBL" id="CP060731">
    <property type="protein sequence ID" value="QNN78101.1"/>
    <property type="molecule type" value="Genomic_DNA"/>
</dbReference>
<feature type="domain" description="TonB-dependent receptor plug" evidence="12">
    <location>
        <begin position="56"/>
        <end position="168"/>
    </location>
</feature>
<dbReference type="AlphaFoldDB" id="A0A7G9TDC6"/>
<evidence type="ECO:0000313" key="14">
    <source>
        <dbReference type="Proteomes" id="UP000515838"/>
    </source>
</evidence>
<keyword evidence="5 9" id="KW-0798">TonB box</keyword>
<dbReference type="Gene3D" id="2.170.130.10">
    <property type="entry name" value="TonB-dependent receptor, plug domain"/>
    <property type="match status" value="1"/>
</dbReference>
<evidence type="ECO:0000256" key="7">
    <source>
        <dbReference type="ARBA" id="ARBA00023237"/>
    </source>
</evidence>
<dbReference type="InterPro" id="IPR039426">
    <property type="entry name" value="TonB-dep_rcpt-like"/>
</dbReference>
<feature type="signal peptide" evidence="10">
    <location>
        <begin position="1"/>
        <end position="26"/>
    </location>
</feature>
<name>A0A7G9TDC6_PSEMX</name>
<evidence type="ECO:0000259" key="11">
    <source>
        <dbReference type="Pfam" id="PF00593"/>
    </source>
</evidence>
<feature type="domain" description="TonB-dependent receptor-like beta-barrel" evidence="11">
    <location>
        <begin position="330"/>
        <end position="934"/>
    </location>
</feature>
<keyword evidence="13" id="KW-0675">Receptor</keyword>
<dbReference type="SUPFAM" id="SSF56935">
    <property type="entry name" value="Porins"/>
    <property type="match status" value="1"/>
</dbReference>
<dbReference type="Proteomes" id="UP000515838">
    <property type="component" value="Chromosome"/>
</dbReference>
<dbReference type="InterPro" id="IPR037066">
    <property type="entry name" value="Plug_dom_sf"/>
</dbReference>
<evidence type="ECO:0000256" key="8">
    <source>
        <dbReference type="PROSITE-ProRule" id="PRU01360"/>
    </source>
</evidence>
<evidence type="ECO:0000256" key="4">
    <source>
        <dbReference type="ARBA" id="ARBA00022692"/>
    </source>
</evidence>
<comment type="similarity">
    <text evidence="8 9">Belongs to the TonB-dependent receptor family.</text>
</comment>
<dbReference type="InterPro" id="IPR036942">
    <property type="entry name" value="Beta-barrel_TonB_sf"/>
</dbReference>
<proteinExistence type="inferred from homology"/>
<dbReference type="InterPro" id="IPR012910">
    <property type="entry name" value="Plug_dom"/>
</dbReference>
<keyword evidence="3 8" id="KW-1134">Transmembrane beta strand</keyword>
<evidence type="ECO:0000256" key="1">
    <source>
        <dbReference type="ARBA" id="ARBA00004571"/>
    </source>
</evidence>
<reference evidence="13 14" key="1">
    <citation type="submission" date="2020-08" db="EMBL/GenBank/DDBJ databases">
        <title>Streptomycin Non-resistant strain, P. mexicana.</title>
        <authorList>
            <person name="Ganesh-Kumar S."/>
            <person name="Zhe T."/>
            <person name="Yu Z."/>
            <person name="Min Y."/>
        </authorList>
    </citation>
    <scope>NUCLEOTIDE SEQUENCE [LARGE SCALE GENOMIC DNA]</scope>
    <source>
        <strain evidence="13 14">GTZY2</strain>
    </source>
</reference>
<dbReference type="GeneID" id="81469570"/>